<proteinExistence type="predicted"/>
<evidence type="ECO:0000313" key="2">
    <source>
        <dbReference type="EMBL" id="MBD3921198.1"/>
    </source>
</evidence>
<dbReference type="Proteomes" id="UP000609346">
    <property type="component" value="Unassembled WGS sequence"/>
</dbReference>
<dbReference type="RefSeq" id="WP_191205474.1">
    <property type="nucleotide sequence ID" value="NZ_JACXZA010000005.1"/>
</dbReference>
<evidence type="ECO:0000313" key="3">
    <source>
        <dbReference type="Proteomes" id="UP000609346"/>
    </source>
</evidence>
<reference evidence="2 3" key="1">
    <citation type="submission" date="2020-09" db="EMBL/GenBank/DDBJ databases">
        <title>Paenibacillus sp. strain PR3 16S rRNA gene Genome sequencing and assembly.</title>
        <authorList>
            <person name="Kim J."/>
        </authorList>
    </citation>
    <scope>NUCLEOTIDE SEQUENCE [LARGE SCALE GENOMIC DNA]</scope>
    <source>
        <strain evidence="2 3">PR3</strain>
    </source>
</reference>
<feature type="region of interest" description="Disordered" evidence="1">
    <location>
        <begin position="25"/>
        <end position="44"/>
    </location>
</feature>
<sequence length="144" mass="16063">MTLKSATMSFKRIRYSAAQKRGARTSWSSNNSCGCGRSSGGCRSGGDDPAVEGIQDAGKELSCIFNFMQNRAVAEELAKAIRWRESRVVQEILRHCGCDCKVVGFFCTSESDCVRICCEFGKWNEVKVTFDICIKRRKSSCGRY</sequence>
<comment type="caution">
    <text evidence="2">The sequence shown here is derived from an EMBL/GenBank/DDBJ whole genome shotgun (WGS) entry which is preliminary data.</text>
</comment>
<evidence type="ECO:0000256" key="1">
    <source>
        <dbReference type="SAM" id="MobiDB-lite"/>
    </source>
</evidence>
<name>A0ABR8MZ85_9BACL</name>
<accession>A0ABR8MZ85</accession>
<keyword evidence="3" id="KW-1185">Reference proteome</keyword>
<organism evidence="2 3">
    <name type="scientific">Paenibacillus terricola</name>
    <dbReference type="NCBI Taxonomy" id="2763503"/>
    <lineage>
        <taxon>Bacteria</taxon>
        <taxon>Bacillati</taxon>
        <taxon>Bacillota</taxon>
        <taxon>Bacilli</taxon>
        <taxon>Bacillales</taxon>
        <taxon>Paenibacillaceae</taxon>
        <taxon>Paenibacillus</taxon>
    </lineage>
</organism>
<gene>
    <name evidence="2" type="ORF">H8B09_20690</name>
</gene>
<protein>
    <submittedName>
        <fullName evidence="2">Uncharacterized protein</fullName>
    </submittedName>
</protein>
<dbReference type="EMBL" id="JACXZA010000005">
    <property type="protein sequence ID" value="MBD3921198.1"/>
    <property type="molecule type" value="Genomic_DNA"/>
</dbReference>